<reference evidence="2 3" key="1">
    <citation type="journal article" date="2023" name="Life. Sci Alliance">
        <title>Evolutionary insights into 3D genome organization and epigenetic landscape of Vigna mungo.</title>
        <authorList>
            <person name="Junaid A."/>
            <person name="Singh B."/>
            <person name="Bhatia S."/>
        </authorList>
    </citation>
    <scope>NUCLEOTIDE SEQUENCE [LARGE SCALE GENOMIC DNA]</scope>
    <source>
        <strain evidence="2">Urdbean</strain>
    </source>
</reference>
<feature type="compositionally biased region" description="Polar residues" evidence="1">
    <location>
        <begin position="45"/>
        <end position="67"/>
    </location>
</feature>
<gene>
    <name evidence="2" type="ORF">V8G54_013348</name>
</gene>
<feature type="region of interest" description="Disordered" evidence="1">
    <location>
        <begin position="41"/>
        <end position="82"/>
    </location>
</feature>
<dbReference type="AlphaFoldDB" id="A0AAQ3S370"/>
<evidence type="ECO:0000256" key="1">
    <source>
        <dbReference type="SAM" id="MobiDB-lite"/>
    </source>
</evidence>
<organism evidence="2 3">
    <name type="scientific">Vigna mungo</name>
    <name type="common">Black gram</name>
    <name type="synonym">Phaseolus mungo</name>
    <dbReference type="NCBI Taxonomy" id="3915"/>
    <lineage>
        <taxon>Eukaryota</taxon>
        <taxon>Viridiplantae</taxon>
        <taxon>Streptophyta</taxon>
        <taxon>Embryophyta</taxon>
        <taxon>Tracheophyta</taxon>
        <taxon>Spermatophyta</taxon>
        <taxon>Magnoliopsida</taxon>
        <taxon>eudicotyledons</taxon>
        <taxon>Gunneridae</taxon>
        <taxon>Pentapetalae</taxon>
        <taxon>rosids</taxon>
        <taxon>fabids</taxon>
        <taxon>Fabales</taxon>
        <taxon>Fabaceae</taxon>
        <taxon>Papilionoideae</taxon>
        <taxon>50 kb inversion clade</taxon>
        <taxon>NPAAA clade</taxon>
        <taxon>indigoferoid/millettioid clade</taxon>
        <taxon>Phaseoleae</taxon>
        <taxon>Vigna</taxon>
    </lineage>
</organism>
<proteinExistence type="predicted"/>
<accession>A0AAQ3S370</accession>
<dbReference type="EMBL" id="CP144697">
    <property type="protein sequence ID" value="WVZ15782.1"/>
    <property type="molecule type" value="Genomic_DNA"/>
</dbReference>
<keyword evidence="3" id="KW-1185">Reference proteome</keyword>
<dbReference type="Proteomes" id="UP001374535">
    <property type="component" value="Chromosome 4"/>
</dbReference>
<evidence type="ECO:0000313" key="2">
    <source>
        <dbReference type="EMBL" id="WVZ15782.1"/>
    </source>
</evidence>
<sequence>MHHQVKHLLTTSKHPQSQHAFDLSGIQPFGLATIRPHRFRLLGDSSGTPGPRTSFSSTGKFSRNSWTTDDHSRLLGSSPGTPGPRTTNLVYWEVLQELLGHEQPISSTGMFSRNSWATDDHSRLLRGSLGTPGPQTVKFVYWEVLQELLGHGRSFSSTGMFSRKSWATDDQFRLLGSSPGTPGPYDHSRLLGGSLGTPGPQTATDDHSCLLGGSPGTPRPQTNIHFKVHDATYKYKVRATNQPRLFNIRLRYLHLSTRKATERSKLEDHRTTKIANDRATQTKFKHQKTVKPRHNRLVSRSYKSTPKHLISTQNRTWVYGYYASVVTKTEAESPLWHRFSPNQGSSVSHTALTCHLREDSKISVEEGLPLDLLKTKQRTISKKNARLQFNSKFHSIQSLQGRLGWEHMARRLVWKQLLMVIAVLQSSPPGFT</sequence>
<name>A0AAQ3S370_VIGMU</name>
<protein>
    <submittedName>
        <fullName evidence="2">Uncharacterized protein</fullName>
    </submittedName>
</protein>
<evidence type="ECO:0000313" key="3">
    <source>
        <dbReference type="Proteomes" id="UP001374535"/>
    </source>
</evidence>